<dbReference type="InterPro" id="IPR051781">
    <property type="entry name" value="Metallo-dep_Hydrolase"/>
</dbReference>
<evidence type="ECO:0000259" key="1">
    <source>
        <dbReference type="Pfam" id="PF01979"/>
    </source>
</evidence>
<organism evidence="2">
    <name type="scientific">marine metagenome</name>
    <dbReference type="NCBI Taxonomy" id="408172"/>
    <lineage>
        <taxon>unclassified sequences</taxon>
        <taxon>metagenomes</taxon>
        <taxon>ecological metagenomes</taxon>
    </lineage>
</organism>
<dbReference type="InterPro" id="IPR032466">
    <property type="entry name" value="Metal_Hydrolase"/>
</dbReference>
<name>A0A381PPV7_9ZZZZ</name>
<gene>
    <name evidence="2" type="ORF">METZ01_LOCUS20933</name>
</gene>
<dbReference type="Gene3D" id="2.30.40.10">
    <property type="entry name" value="Urease, subunit C, domain 1"/>
    <property type="match status" value="1"/>
</dbReference>
<dbReference type="Pfam" id="PF01979">
    <property type="entry name" value="Amidohydro_1"/>
    <property type="match status" value="1"/>
</dbReference>
<reference evidence="2" key="1">
    <citation type="submission" date="2018-05" db="EMBL/GenBank/DDBJ databases">
        <authorList>
            <person name="Lanie J.A."/>
            <person name="Ng W.-L."/>
            <person name="Kazmierczak K.M."/>
            <person name="Andrzejewski T.M."/>
            <person name="Davidsen T.M."/>
            <person name="Wayne K.J."/>
            <person name="Tettelin H."/>
            <person name="Glass J.I."/>
            <person name="Rusch D."/>
            <person name="Podicherti R."/>
            <person name="Tsui H.-C.T."/>
            <person name="Winkler M.E."/>
        </authorList>
    </citation>
    <scope>NUCLEOTIDE SEQUENCE</scope>
</reference>
<dbReference type="GO" id="GO:0016810">
    <property type="term" value="F:hydrolase activity, acting on carbon-nitrogen (but not peptide) bonds"/>
    <property type="evidence" value="ECO:0007669"/>
    <property type="project" value="InterPro"/>
</dbReference>
<dbReference type="EMBL" id="UINC01001029">
    <property type="protein sequence ID" value="SUZ68079.1"/>
    <property type="molecule type" value="Genomic_DNA"/>
</dbReference>
<dbReference type="SUPFAM" id="SSF51556">
    <property type="entry name" value="Metallo-dependent hydrolases"/>
    <property type="match status" value="1"/>
</dbReference>
<feature type="domain" description="Amidohydrolase-related" evidence="1">
    <location>
        <begin position="53"/>
        <end position="392"/>
    </location>
</feature>
<dbReference type="PANTHER" id="PTHR43135">
    <property type="entry name" value="ALPHA-D-RIBOSE 1-METHYLPHOSPHONATE 5-TRIPHOSPHATE DIPHOSPHATASE"/>
    <property type="match status" value="1"/>
</dbReference>
<dbReference type="Gene3D" id="3.20.20.140">
    <property type="entry name" value="Metal-dependent hydrolases"/>
    <property type="match status" value="1"/>
</dbReference>
<dbReference type="CDD" id="cd01299">
    <property type="entry name" value="Met_dep_hydrolase_A"/>
    <property type="match status" value="1"/>
</dbReference>
<dbReference type="InterPro" id="IPR057744">
    <property type="entry name" value="OTAase-like"/>
</dbReference>
<dbReference type="InterPro" id="IPR006680">
    <property type="entry name" value="Amidohydro-rel"/>
</dbReference>
<evidence type="ECO:0000313" key="2">
    <source>
        <dbReference type="EMBL" id="SUZ68079.1"/>
    </source>
</evidence>
<dbReference type="PANTHER" id="PTHR43135:SF3">
    <property type="entry name" value="ALPHA-D-RIBOSE 1-METHYLPHOSPHONATE 5-TRIPHOSPHATE DIPHOSPHATASE"/>
    <property type="match status" value="1"/>
</dbReference>
<protein>
    <recommendedName>
        <fullName evidence="1">Amidohydrolase-related domain-containing protein</fullName>
    </recommendedName>
</protein>
<proteinExistence type="predicted"/>
<dbReference type="SUPFAM" id="SSF51338">
    <property type="entry name" value="Composite domain of metallo-dependent hydrolases"/>
    <property type="match status" value="1"/>
</dbReference>
<accession>A0A381PPV7</accession>
<dbReference type="InterPro" id="IPR011059">
    <property type="entry name" value="Metal-dep_hydrolase_composite"/>
</dbReference>
<sequence length="395" mass="42297">MTTLYSGGLVYDGSGNLLEDHGVLVAGERISKIAPSSEFEGYSGEKTDTSGGTLLPGLIDCHVHLVYCGEADPKSSLLKLGPGQIVMNAFENAQKTLSSGVTSIRDLGGRDYLEFAVRDACNSGKQLGPTIMAAGKMICMTGGHGNAFGRIADGPDEVLKAVREQIHAGSDVIKLMATGGVMTPRVNPEDAHYTEEELRVGVNEGHRFNRTCASHAQGTAGILNAVRAGMDSIEHGIFMTQECLDAMLEKGTYLVPTLTAVNNIFLNRDYGIPTFIVEKTIRVRERHHQSIKMFYEAGGKMAMGTDAGTPFNVHGDNSQELQYMVDLGISNSDALKISTANAANLMGMEDRGQIREGDFADLLIVSGNPLEDISAVADRGNHRSVVKNGSLVQFN</sequence>
<dbReference type="AlphaFoldDB" id="A0A381PPV7"/>